<dbReference type="AlphaFoldDB" id="A0A3D3G387"/>
<reference evidence="1 2" key="1">
    <citation type="journal article" date="2018" name="Nat. Biotechnol.">
        <title>A standardized bacterial taxonomy based on genome phylogeny substantially revises the tree of life.</title>
        <authorList>
            <person name="Parks D.H."/>
            <person name="Chuvochina M."/>
            <person name="Waite D.W."/>
            <person name="Rinke C."/>
            <person name="Skarshewski A."/>
            <person name="Chaumeil P.A."/>
            <person name="Hugenholtz P."/>
        </authorList>
    </citation>
    <scope>NUCLEOTIDE SEQUENCE [LARGE SCALE GENOMIC DNA]</scope>
    <source>
        <strain evidence="1">UBA10045</strain>
    </source>
</reference>
<gene>
    <name evidence="1" type="ORF">DIC32_13745</name>
</gene>
<dbReference type="EMBL" id="DPXL01000174">
    <property type="protein sequence ID" value="HCM32365.1"/>
    <property type="molecule type" value="Genomic_DNA"/>
</dbReference>
<organism evidence="1 2">
    <name type="scientific">Acinetobacter radioresistens</name>
    <dbReference type="NCBI Taxonomy" id="40216"/>
    <lineage>
        <taxon>Bacteria</taxon>
        <taxon>Pseudomonadati</taxon>
        <taxon>Pseudomonadota</taxon>
        <taxon>Gammaproteobacteria</taxon>
        <taxon>Moraxellales</taxon>
        <taxon>Moraxellaceae</taxon>
        <taxon>Acinetobacter</taxon>
    </lineage>
</organism>
<proteinExistence type="predicted"/>
<sequence length="65" mass="7896">MLINKLKVHNKLSIPFQEETITIVTRSKTMFQLLRKLFCMHAYEYEQFSEFNEVKECRKCGDHRN</sequence>
<accession>A0A3D3G387</accession>
<evidence type="ECO:0000313" key="2">
    <source>
        <dbReference type="Proteomes" id="UP000262257"/>
    </source>
</evidence>
<name>A0A3D3G387_ACIRA</name>
<comment type="caution">
    <text evidence="1">The sequence shown here is derived from an EMBL/GenBank/DDBJ whole genome shotgun (WGS) entry which is preliminary data.</text>
</comment>
<protein>
    <submittedName>
        <fullName evidence="1">Uncharacterized protein</fullName>
    </submittedName>
</protein>
<evidence type="ECO:0000313" key="1">
    <source>
        <dbReference type="EMBL" id="HCM32365.1"/>
    </source>
</evidence>
<dbReference type="Proteomes" id="UP000262257">
    <property type="component" value="Unassembled WGS sequence"/>
</dbReference>